<reference evidence="1 2" key="1">
    <citation type="submission" date="2022-01" db="EMBL/GenBank/DDBJ databases">
        <title>A chromosomal length assembly of Cordylochernes scorpioides.</title>
        <authorList>
            <person name="Zeh D."/>
            <person name="Zeh J."/>
        </authorList>
    </citation>
    <scope>NUCLEOTIDE SEQUENCE [LARGE SCALE GENOMIC DNA]</scope>
    <source>
        <strain evidence="1">IN4F17</strain>
        <tissue evidence="1">Whole Body</tissue>
    </source>
</reference>
<organism evidence="1 2">
    <name type="scientific">Cordylochernes scorpioides</name>
    <dbReference type="NCBI Taxonomy" id="51811"/>
    <lineage>
        <taxon>Eukaryota</taxon>
        <taxon>Metazoa</taxon>
        <taxon>Ecdysozoa</taxon>
        <taxon>Arthropoda</taxon>
        <taxon>Chelicerata</taxon>
        <taxon>Arachnida</taxon>
        <taxon>Pseudoscorpiones</taxon>
        <taxon>Cheliferoidea</taxon>
        <taxon>Chernetidae</taxon>
        <taxon>Cordylochernes</taxon>
    </lineage>
</organism>
<dbReference type="EMBL" id="CP092876">
    <property type="protein sequence ID" value="UYV76385.1"/>
    <property type="molecule type" value="Genomic_DNA"/>
</dbReference>
<dbReference type="PANTHER" id="PTHR47326">
    <property type="entry name" value="TRANSPOSABLE ELEMENT TC3 TRANSPOSASE-LIKE PROTEIN"/>
    <property type="match status" value="1"/>
</dbReference>
<dbReference type="PANTHER" id="PTHR47326:SF1">
    <property type="entry name" value="HTH PSQ-TYPE DOMAIN-CONTAINING PROTEIN"/>
    <property type="match status" value="1"/>
</dbReference>
<sequence>MQRFHELKVGDFEMRQEFAAWVFRQIDIDENWLSNFLWTDDAHFSLNGEFNIQNSRIWATENPRIFTKIPLYQPRVTVLCGFTSFIIGTFKTVFVTGERYEKRVFPYCRVKALSEITFMKDGGPPHTSRGAKQLLKDTFGENRVIGRHFIYQWPPRSTDLTPCDKYFLEDVIQFNRCSGLAGWESQYIEHDPEIHTPIEKARKLAIERTIKSHEQSKQLYDIKHPEPIFKEGDQEGHILDMDNEEQISAPILMPTKYT</sequence>
<keyword evidence="2" id="KW-1185">Reference proteome</keyword>
<protein>
    <recommendedName>
        <fullName evidence="3">Transposase</fullName>
    </recommendedName>
</protein>
<accession>A0ABY6L9F9</accession>
<name>A0ABY6L9F9_9ARAC</name>
<dbReference type="Gene3D" id="3.30.420.10">
    <property type="entry name" value="Ribonuclease H-like superfamily/Ribonuclease H"/>
    <property type="match status" value="1"/>
</dbReference>
<evidence type="ECO:0008006" key="3">
    <source>
        <dbReference type="Google" id="ProtNLM"/>
    </source>
</evidence>
<gene>
    <name evidence="1" type="ORF">LAZ67_14000246</name>
</gene>
<dbReference type="Proteomes" id="UP001235939">
    <property type="component" value="Chromosome 14"/>
</dbReference>
<evidence type="ECO:0000313" key="2">
    <source>
        <dbReference type="Proteomes" id="UP001235939"/>
    </source>
</evidence>
<dbReference type="InterPro" id="IPR036397">
    <property type="entry name" value="RNaseH_sf"/>
</dbReference>
<proteinExistence type="predicted"/>
<evidence type="ECO:0000313" key="1">
    <source>
        <dbReference type="EMBL" id="UYV76385.1"/>
    </source>
</evidence>